<dbReference type="GO" id="GO:0016989">
    <property type="term" value="F:sigma factor antagonist activity"/>
    <property type="evidence" value="ECO:0007669"/>
    <property type="project" value="TreeGrafter"/>
</dbReference>
<organism evidence="13 14">
    <name type="scientific">Occallatibacter riparius</name>
    <dbReference type="NCBI Taxonomy" id="1002689"/>
    <lineage>
        <taxon>Bacteria</taxon>
        <taxon>Pseudomonadati</taxon>
        <taxon>Acidobacteriota</taxon>
        <taxon>Terriglobia</taxon>
        <taxon>Terriglobales</taxon>
        <taxon>Acidobacteriaceae</taxon>
        <taxon>Occallatibacter</taxon>
    </lineage>
</organism>
<dbReference type="Proteomes" id="UP001059380">
    <property type="component" value="Chromosome"/>
</dbReference>
<evidence type="ECO:0000256" key="4">
    <source>
        <dbReference type="ARBA" id="ARBA00022692"/>
    </source>
</evidence>
<keyword evidence="5 10" id="KW-1133">Transmembrane helix</keyword>
<name>A0A9J7BN18_9BACT</name>
<evidence type="ECO:0000256" key="3">
    <source>
        <dbReference type="ARBA" id="ARBA00022475"/>
    </source>
</evidence>
<evidence type="ECO:0000256" key="2">
    <source>
        <dbReference type="ARBA" id="ARBA00004236"/>
    </source>
</evidence>
<comment type="subcellular location">
    <subcellularLocation>
        <location evidence="2">Cell membrane</location>
    </subcellularLocation>
    <subcellularLocation>
        <location evidence="1">Membrane</location>
        <topology evidence="1">Single-pass membrane protein</topology>
    </subcellularLocation>
</comment>
<dbReference type="KEGG" id="orp:MOP44_21610"/>
<reference evidence="13" key="1">
    <citation type="submission" date="2021-04" db="EMBL/GenBank/DDBJ databases">
        <title>Phylogenetic analysis of Acidobacteriaceae.</title>
        <authorList>
            <person name="Qiu L."/>
            <person name="Zhang Q."/>
        </authorList>
    </citation>
    <scope>NUCLEOTIDE SEQUENCE</scope>
    <source>
        <strain evidence="13">DSM 25168</strain>
    </source>
</reference>
<evidence type="ECO:0000256" key="8">
    <source>
        <dbReference type="ARBA" id="ARBA00030803"/>
    </source>
</evidence>
<evidence type="ECO:0000256" key="1">
    <source>
        <dbReference type="ARBA" id="ARBA00004167"/>
    </source>
</evidence>
<evidence type="ECO:0000259" key="12">
    <source>
        <dbReference type="Pfam" id="PF13490"/>
    </source>
</evidence>
<keyword evidence="14" id="KW-1185">Reference proteome</keyword>
<sequence>MTDSIHIPQDDLALYAMRALSPEEAAQVRAHVDACAECREELAALSGDLAAVAMSVEQQELPAGARERFLNRIAADARTDSQSAPTPAARGSVVSIDSAPRRSARPSWIAWGAVAAMLVIAAGLELRVRFLRGQVALQARVIEQQQQANAKAQMVMDLLKDPTAQHVMLTAAKSKPAPMAKTVYMASKGALLMQASNLDPLPSNKTYELWVIPMKGAPMPAGMFKPDAAGNASVVMPDMPKGIEAKAFGVTIENAGGSATPTMPIVLAGAAPAAGL</sequence>
<evidence type="ECO:0000256" key="5">
    <source>
        <dbReference type="ARBA" id="ARBA00022989"/>
    </source>
</evidence>
<evidence type="ECO:0000256" key="10">
    <source>
        <dbReference type="SAM" id="Phobius"/>
    </source>
</evidence>
<accession>A0A9J7BN18</accession>
<feature type="domain" description="Putative zinc-finger" evidence="12">
    <location>
        <begin position="10"/>
        <end position="39"/>
    </location>
</feature>
<keyword evidence="6 10" id="KW-0472">Membrane</keyword>
<keyword evidence="4 10" id="KW-0812">Transmembrane</keyword>
<evidence type="ECO:0000256" key="9">
    <source>
        <dbReference type="SAM" id="MobiDB-lite"/>
    </source>
</evidence>
<evidence type="ECO:0000259" key="11">
    <source>
        <dbReference type="Pfam" id="PF10099"/>
    </source>
</evidence>
<evidence type="ECO:0000313" key="13">
    <source>
        <dbReference type="EMBL" id="UWZ83154.1"/>
    </source>
</evidence>
<dbReference type="InterPro" id="IPR027383">
    <property type="entry name" value="Znf_put"/>
</dbReference>
<feature type="region of interest" description="Disordered" evidence="9">
    <location>
        <begin position="77"/>
        <end position="97"/>
    </location>
</feature>
<dbReference type="PANTHER" id="PTHR37461">
    <property type="entry name" value="ANTI-SIGMA-K FACTOR RSKA"/>
    <property type="match status" value="1"/>
</dbReference>
<keyword evidence="3" id="KW-1003">Cell membrane</keyword>
<dbReference type="InterPro" id="IPR051474">
    <property type="entry name" value="Anti-sigma-K/W_factor"/>
</dbReference>
<evidence type="ECO:0000256" key="6">
    <source>
        <dbReference type="ARBA" id="ARBA00023136"/>
    </source>
</evidence>
<dbReference type="RefSeq" id="WP_260792488.1">
    <property type="nucleotide sequence ID" value="NZ_CP093313.1"/>
</dbReference>
<feature type="domain" description="Anti-sigma K factor RskA C-terminal" evidence="11">
    <location>
        <begin position="111"/>
        <end position="265"/>
    </location>
</feature>
<dbReference type="PANTHER" id="PTHR37461:SF1">
    <property type="entry name" value="ANTI-SIGMA-K FACTOR RSKA"/>
    <property type="match status" value="1"/>
</dbReference>
<dbReference type="Pfam" id="PF13490">
    <property type="entry name" value="zf-HC2"/>
    <property type="match status" value="1"/>
</dbReference>
<dbReference type="InterPro" id="IPR018764">
    <property type="entry name" value="RskA_C"/>
</dbReference>
<dbReference type="InterPro" id="IPR041916">
    <property type="entry name" value="Anti_sigma_zinc_sf"/>
</dbReference>
<dbReference type="GO" id="GO:0006417">
    <property type="term" value="P:regulation of translation"/>
    <property type="evidence" value="ECO:0007669"/>
    <property type="project" value="TreeGrafter"/>
</dbReference>
<dbReference type="Pfam" id="PF10099">
    <property type="entry name" value="RskA_C"/>
    <property type="match status" value="1"/>
</dbReference>
<gene>
    <name evidence="13" type="ORF">MOP44_21610</name>
</gene>
<protein>
    <recommendedName>
        <fullName evidence="8">Regulator of SigK</fullName>
    </recommendedName>
    <alternativeName>
        <fullName evidence="7">Sigma-K anti-sigma factor RskA</fullName>
    </alternativeName>
</protein>
<proteinExistence type="predicted"/>
<dbReference type="AlphaFoldDB" id="A0A9J7BN18"/>
<evidence type="ECO:0000256" key="7">
    <source>
        <dbReference type="ARBA" id="ARBA00029829"/>
    </source>
</evidence>
<dbReference type="GO" id="GO:0005886">
    <property type="term" value="C:plasma membrane"/>
    <property type="evidence" value="ECO:0007669"/>
    <property type="project" value="UniProtKB-SubCell"/>
</dbReference>
<feature type="transmembrane region" description="Helical" evidence="10">
    <location>
        <begin position="108"/>
        <end position="126"/>
    </location>
</feature>
<dbReference type="Gene3D" id="1.10.10.1320">
    <property type="entry name" value="Anti-sigma factor, zinc-finger domain"/>
    <property type="match status" value="1"/>
</dbReference>
<evidence type="ECO:0000313" key="14">
    <source>
        <dbReference type="Proteomes" id="UP001059380"/>
    </source>
</evidence>
<dbReference type="EMBL" id="CP093313">
    <property type="protein sequence ID" value="UWZ83154.1"/>
    <property type="molecule type" value="Genomic_DNA"/>
</dbReference>